<dbReference type="OrthoDB" id="5570877at2"/>
<proteinExistence type="predicted"/>
<dbReference type="RefSeq" id="WP_136151809.1">
    <property type="nucleotide sequence ID" value="NZ_CP038810.1"/>
</dbReference>
<protein>
    <recommendedName>
        <fullName evidence="1">N-acetyltransferase domain-containing protein</fullName>
    </recommendedName>
</protein>
<sequence>MIVRKSESSDKSAMIDLLKLSLGEGILKKSEQVWNYKHEQNPFGASYVLLGFEETVLIGIRAFMQWRWQKGEQIWTAYRAVDTATHPNHQGKGIFKKLTLQALDDVAQKSECFIFNTPNEKSRPGYLKMGWEIIEAIPIAIVPVPFYAISNLFSQKLEVEHIISPSRLDEICTFHNNRLSKKNGIFTPKSAAYLKWRYEDNPMQDYTVFSNDDWYLALYCKKHRFFNELRIGDIISANPSLDCRLIRKTIMQFAFKNKCLIVTVADKSLFGLRFFGKFGPKLTFKPLTKDTVFIKSAMDIKNWNYNLGDLELF</sequence>
<dbReference type="Pfam" id="PF13527">
    <property type="entry name" value="Acetyltransf_9"/>
    <property type="match status" value="1"/>
</dbReference>
<evidence type="ECO:0000259" key="1">
    <source>
        <dbReference type="PROSITE" id="PS51186"/>
    </source>
</evidence>
<evidence type="ECO:0000313" key="3">
    <source>
        <dbReference type="Proteomes" id="UP000296862"/>
    </source>
</evidence>
<keyword evidence="3" id="KW-1185">Reference proteome</keyword>
<name>A0A4P7PTG0_9FLAO</name>
<dbReference type="InterPro" id="IPR016181">
    <property type="entry name" value="Acyl_CoA_acyltransferase"/>
</dbReference>
<feature type="domain" description="N-acetyltransferase" evidence="1">
    <location>
        <begin position="1"/>
        <end position="158"/>
    </location>
</feature>
<dbReference type="Proteomes" id="UP000296862">
    <property type="component" value="Chromosome"/>
</dbReference>
<dbReference type="PROSITE" id="PS51186">
    <property type="entry name" value="GNAT"/>
    <property type="match status" value="1"/>
</dbReference>
<dbReference type="EMBL" id="CP038810">
    <property type="protein sequence ID" value="QBZ97875.1"/>
    <property type="molecule type" value="Genomic_DNA"/>
</dbReference>
<dbReference type="AlphaFoldDB" id="A0A4P7PTG0"/>
<dbReference type="Gene3D" id="3.40.630.30">
    <property type="match status" value="1"/>
</dbReference>
<reference evidence="2 3" key="1">
    <citation type="submission" date="2019-04" db="EMBL/GenBank/DDBJ databases">
        <title>Flavobacterium sp. GS03.</title>
        <authorList>
            <person name="Kim H."/>
        </authorList>
    </citation>
    <scope>NUCLEOTIDE SEQUENCE [LARGE SCALE GENOMIC DNA]</scope>
    <source>
        <strain evidence="2 3">GS03</strain>
    </source>
</reference>
<dbReference type="KEGG" id="fsn:GS03_01373"/>
<dbReference type="GO" id="GO:0016747">
    <property type="term" value="F:acyltransferase activity, transferring groups other than amino-acyl groups"/>
    <property type="evidence" value="ECO:0007669"/>
    <property type="project" value="InterPro"/>
</dbReference>
<accession>A0A4P7PTG0</accession>
<dbReference type="SUPFAM" id="SSF55729">
    <property type="entry name" value="Acyl-CoA N-acyltransferases (Nat)"/>
    <property type="match status" value="1"/>
</dbReference>
<evidence type="ECO:0000313" key="2">
    <source>
        <dbReference type="EMBL" id="QBZ97875.1"/>
    </source>
</evidence>
<organism evidence="2 3">
    <name type="scientific">Flavobacterium sangjuense</name>
    <dbReference type="NCBI Taxonomy" id="2518177"/>
    <lineage>
        <taxon>Bacteria</taxon>
        <taxon>Pseudomonadati</taxon>
        <taxon>Bacteroidota</taxon>
        <taxon>Flavobacteriia</taxon>
        <taxon>Flavobacteriales</taxon>
        <taxon>Flavobacteriaceae</taxon>
        <taxon>Flavobacterium</taxon>
    </lineage>
</organism>
<dbReference type="InterPro" id="IPR000182">
    <property type="entry name" value="GNAT_dom"/>
</dbReference>
<gene>
    <name evidence="2" type="ORF">GS03_01373</name>
</gene>